<name>A0AAU8FW89_9MICO</name>
<dbReference type="AlphaFoldDB" id="A0AAU8FW89"/>
<evidence type="ECO:0008006" key="2">
    <source>
        <dbReference type="Google" id="ProtNLM"/>
    </source>
</evidence>
<evidence type="ECO:0000313" key="1">
    <source>
        <dbReference type="EMBL" id="XCH28872.1"/>
    </source>
</evidence>
<gene>
    <name evidence="1" type="ORF">ABRQ22_14855</name>
</gene>
<dbReference type="EMBL" id="CP159290">
    <property type="protein sequence ID" value="XCH28872.1"/>
    <property type="molecule type" value="Genomic_DNA"/>
</dbReference>
<accession>A0AAU8FW89</accession>
<sequence length="59" mass="6604">MADRVTHGSPEHFQQVVDAHVVSTYGPNRWCRCGANVPDYRAHIAAVWAPYALPDGWRA</sequence>
<protein>
    <recommendedName>
        <fullName evidence="2">MbtH-like domain-containing protein</fullName>
    </recommendedName>
</protein>
<organism evidence="1">
    <name type="scientific">Cellulosimicrobium sp. ES-005</name>
    <dbReference type="NCBI Taxonomy" id="3163031"/>
    <lineage>
        <taxon>Bacteria</taxon>
        <taxon>Bacillati</taxon>
        <taxon>Actinomycetota</taxon>
        <taxon>Actinomycetes</taxon>
        <taxon>Micrococcales</taxon>
        <taxon>Promicromonosporaceae</taxon>
        <taxon>Cellulosimicrobium</taxon>
    </lineage>
</organism>
<reference evidence="1" key="1">
    <citation type="submission" date="2024-06" db="EMBL/GenBank/DDBJ databases">
        <title>Complete genome sequence of the cellulolytic actinobacterium, Cellulosimicrobium ES-005.</title>
        <authorList>
            <person name="Matthews C.T."/>
            <person name="Underwood K.D."/>
            <person name="Ghanchi K.M."/>
            <person name="Fields S.D."/>
            <person name="Gardner S.G."/>
        </authorList>
    </citation>
    <scope>NUCLEOTIDE SEQUENCE</scope>
    <source>
        <strain evidence="1">ES-005</strain>
    </source>
</reference>
<proteinExistence type="predicted"/>
<dbReference type="RefSeq" id="WP_353707279.1">
    <property type="nucleotide sequence ID" value="NZ_CP159290.1"/>
</dbReference>